<keyword evidence="3" id="KW-1185">Reference proteome</keyword>
<accession>A0A388LYQ3</accession>
<feature type="region of interest" description="Disordered" evidence="1">
    <location>
        <begin position="1"/>
        <end position="35"/>
    </location>
</feature>
<comment type="caution">
    <text evidence="2">The sequence shown here is derived from an EMBL/GenBank/DDBJ whole genome shotgun (WGS) entry which is preliminary data.</text>
</comment>
<proteinExistence type="predicted"/>
<dbReference type="Proteomes" id="UP000265515">
    <property type="component" value="Unassembled WGS sequence"/>
</dbReference>
<evidence type="ECO:0000256" key="1">
    <source>
        <dbReference type="SAM" id="MobiDB-lite"/>
    </source>
</evidence>
<dbReference type="AlphaFoldDB" id="A0A388LYQ3"/>
<name>A0A388LYQ3_CHABU</name>
<reference evidence="2 3" key="1">
    <citation type="journal article" date="2018" name="Cell">
        <title>The Chara Genome: Secondary Complexity and Implications for Plant Terrestrialization.</title>
        <authorList>
            <person name="Nishiyama T."/>
            <person name="Sakayama H."/>
            <person name="Vries J.D."/>
            <person name="Buschmann H."/>
            <person name="Saint-Marcoux D."/>
            <person name="Ullrich K.K."/>
            <person name="Haas F.B."/>
            <person name="Vanderstraeten L."/>
            <person name="Becker D."/>
            <person name="Lang D."/>
            <person name="Vosolsobe S."/>
            <person name="Rombauts S."/>
            <person name="Wilhelmsson P.K.I."/>
            <person name="Janitza P."/>
            <person name="Kern R."/>
            <person name="Heyl A."/>
            <person name="Rumpler F."/>
            <person name="Villalobos L.I.A.C."/>
            <person name="Clay J.M."/>
            <person name="Skokan R."/>
            <person name="Toyoda A."/>
            <person name="Suzuki Y."/>
            <person name="Kagoshima H."/>
            <person name="Schijlen E."/>
            <person name="Tajeshwar N."/>
            <person name="Catarino B."/>
            <person name="Hetherington A.J."/>
            <person name="Saltykova A."/>
            <person name="Bonnot C."/>
            <person name="Breuninger H."/>
            <person name="Symeonidi A."/>
            <person name="Radhakrishnan G.V."/>
            <person name="Van Nieuwerburgh F."/>
            <person name="Deforce D."/>
            <person name="Chang C."/>
            <person name="Karol K.G."/>
            <person name="Hedrich R."/>
            <person name="Ulvskov P."/>
            <person name="Glockner G."/>
            <person name="Delwiche C.F."/>
            <person name="Petrasek J."/>
            <person name="Van de Peer Y."/>
            <person name="Friml J."/>
            <person name="Beilby M."/>
            <person name="Dolan L."/>
            <person name="Kohara Y."/>
            <person name="Sugano S."/>
            <person name="Fujiyama A."/>
            <person name="Delaux P.-M."/>
            <person name="Quint M."/>
            <person name="TheiBen G."/>
            <person name="Hagemann M."/>
            <person name="Harholt J."/>
            <person name="Dunand C."/>
            <person name="Zachgo S."/>
            <person name="Langdale J."/>
            <person name="Maumus F."/>
            <person name="Straeten D.V.D."/>
            <person name="Gould S.B."/>
            <person name="Rensing S.A."/>
        </authorList>
    </citation>
    <scope>NUCLEOTIDE SEQUENCE [LARGE SCALE GENOMIC DNA]</scope>
    <source>
        <strain evidence="2 3">S276</strain>
    </source>
</reference>
<dbReference type="EMBL" id="BFEA01000608">
    <property type="protein sequence ID" value="GBG87339.1"/>
    <property type="molecule type" value="Genomic_DNA"/>
</dbReference>
<sequence length="126" mass="14043">MVRVCRQQDGEKREKRLGDAEDSGIHRQRKGEDSRNFQTFVQSQWSVRVRVGRKGGPAEREEGGMGGARESSIQGPSEWEEARISQTFVQSLARVRVGTLRTSNGVGSVIYVCISTSFPEEFSVGH</sequence>
<protein>
    <submittedName>
        <fullName evidence="2">Uncharacterized protein</fullName>
    </submittedName>
</protein>
<evidence type="ECO:0000313" key="2">
    <source>
        <dbReference type="EMBL" id="GBG87339.1"/>
    </source>
</evidence>
<organism evidence="2 3">
    <name type="scientific">Chara braunii</name>
    <name type="common">Braun's stonewort</name>
    <dbReference type="NCBI Taxonomy" id="69332"/>
    <lineage>
        <taxon>Eukaryota</taxon>
        <taxon>Viridiplantae</taxon>
        <taxon>Streptophyta</taxon>
        <taxon>Charophyceae</taxon>
        <taxon>Charales</taxon>
        <taxon>Characeae</taxon>
        <taxon>Chara</taxon>
    </lineage>
</organism>
<gene>
    <name evidence="2" type="ORF">CBR_g45399</name>
</gene>
<evidence type="ECO:0000313" key="3">
    <source>
        <dbReference type="Proteomes" id="UP000265515"/>
    </source>
</evidence>
<feature type="region of interest" description="Disordered" evidence="1">
    <location>
        <begin position="51"/>
        <end position="79"/>
    </location>
</feature>
<dbReference type="Gramene" id="GBG87339">
    <property type="protein sequence ID" value="GBG87339"/>
    <property type="gene ID" value="CBR_g45399"/>
</dbReference>